<feature type="transmembrane region" description="Helical" evidence="1">
    <location>
        <begin position="42"/>
        <end position="66"/>
    </location>
</feature>
<keyword evidence="1" id="KW-1133">Transmembrane helix</keyword>
<dbReference type="OMA" id="FYENDGY"/>
<dbReference type="SUPFAM" id="SSF81321">
    <property type="entry name" value="Family A G protein-coupled receptor-like"/>
    <property type="match status" value="1"/>
</dbReference>
<feature type="transmembrane region" description="Helical" evidence="1">
    <location>
        <begin position="104"/>
        <end position="123"/>
    </location>
</feature>
<dbReference type="Gene3D" id="1.20.1070.10">
    <property type="entry name" value="Rhodopsin 7-helix transmembrane proteins"/>
    <property type="match status" value="1"/>
</dbReference>
<name>A0A8R1DFC6_CAEJA</name>
<organism evidence="2 3">
    <name type="scientific">Caenorhabditis japonica</name>
    <dbReference type="NCBI Taxonomy" id="281687"/>
    <lineage>
        <taxon>Eukaryota</taxon>
        <taxon>Metazoa</taxon>
        <taxon>Ecdysozoa</taxon>
        <taxon>Nematoda</taxon>
        <taxon>Chromadorea</taxon>
        <taxon>Rhabditida</taxon>
        <taxon>Rhabditina</taxon>
        <taxon>Rhabditomorpha</taxon>
        <taxon>Rhabditoidea</taxon>
        <taxon>Rhabditidae</taxon>
        <taxon>Peloderinae</taxon>
        <taxon>Caenorhabditis</taxon>
    </lineage>
</organism>
<sequence>MQGIQFFGAFVAAALLIPDRYEYFYENDGYYSVGSDEIHAEWFYNFAAILEVFFVLCIVVNNVVTYTTFHWRFGKKSIAQKPNPGSQSQLSRERQKRESSLDRMTFIVCCVELVYFAYVVYSLQINPYMNRRVFYYFYNILCVIYSTFSAWMLLLVSQPITIEFRQLFT</sequence>
<evidence type="ECO:0000256" key="1">
    <source>
        <dbReference type="SAM" id="Phobius"/>
    </source>
</evidence>
<keyword evidence="1" id="KW-0812">Transmembrane</keyword>
<protein>
    <submittedName>
        <fullName evidence="2">Uncharacterized protein</fullName>
    </submittedName>
</protein>
<keyword evidence="1" id="KW-0472">Membrane</keyword>
<feature type="transmembrane region" description="Helical" evidence="1">
    <location>
        <begin position="135"/>
        <end position="156"/>
    </location>
</feature>
<accession>A0A8R1DFC6</accession>
<proteinExistence type="predicted"/>
<dbReference type="Pfam" id="PF10323">
    <property type="entry name" value="7TM_GPCR_Srv"/>
    <property type="match status" value="1"/>
</dbReference>
<dbReference type="PANTHER" id="PTHR31748:SF4">
    <property type="entry name" value="SERPENTINE RECEPTOR, CLASS V"/>
    <property type="match status" value="1"/>
</dbReference>
<dbReference type="EnsemblMetazoa" id="CJA00535.1">
    <property type="protein sequence ID" value="CJA00535.1"/>
    <property type="gene ID" value="WBGene00119741"/>
</dbReference>
<evidence type="ECO:0000313" key="3">
    <source>
        <dbReference type="Proteomes" id="UP000005237"/>
    </source>
</evidence>
<dbReference type="InterPro" id="IPR019426">
    <property type="entry name" value="7TM_GPCR_serpentine_rcpt_Srv"/>
</dbReference>
<reference evidence="3" key="1">
    <citation type="submission" date="2010-08" db="EMBL/GenBank/DDBJ databases">
        <authorList>
            <consortium name="Caenorhabditis japonica Sequencing Consortium"/>
            <person name="Wilson R.K."/>
        </authorList>
    </citation>
    <scope>NUCLEOTIDE SEQUENCE [LARGE SCALE GENOMIC DNA]</scope>
    <source>
        <strain evidence="3">DF5081</strain>
    </source>
</reference>
<dbReference type="PANTHER" id="PTHR31748">
    <property type="entry name" value="SERPENTINE RECEPTOR, CLASS V"/>
    <property type="match status" value="1"/>
</dbReference>
<reference evidence="2" key="2">
    <citation type="submission" date="2022-06" db="UniProtKB">
        <authorList>
            <consortium name="EnsemblMetazoa"/>
        </authorList>
    </citation>
    <scope>IDENTIFICATION</scope>
    <source>
        <strain evidence="2">DF5081</strain>
    </source>
</reference>
<keyword evidence="3" id="KW-1185">Reference proteome</keyword>
<dbReference type="AlphaFoldDB" id="A0A8R1DFC6"/>
<dbReference type="Proteomes" id="UP000005237">
    <property type="component" value="Unassembled WGS sequence"/>
</dbReference>
<evidence type="ECO:0000313" key="2">
    <source>
        <dbReference type="EnsemblMetazoa" id="CJA00535.1"/>
    </source>
</evidence>